<dbReference type="InterPro" id="IPR036322">
    <property type="entry name" value="WD40_repeat_dom_sf"/>
</dbReference>
<dbReference type="PROSITE" id="PS50896">
    <property type="entry name" value="LISH"/>
    <property type="match status" value="1"/>
</dbReference>
<dbReference type="InterPro" id="IPR019775">
    <property type="entry name" value="WD40_repeat_CS"/>
</dbReference>
<dbReference type="InterPro" id="IPR006594">
    <property type="entry name" value="LisH"/>
</dbReference>
<keyword evidence="6" id="KW-0539">Nucleus</keyword>
<dbReference type="InterPro" id="IPR001680">
    <property type="entry name" value="WD40_rpt"/>
</dbReference>
<dbReference type="EMBL" id="RWGY01000045">
    <property type="protein sequence ID" value="TVU07204.1"/>
    <property type="molecule type" value="Genomic_DNA"/>
</dbReference>
<dbReference type="InterPro" id="IPR020472">
    <property type="entry name" value="WD40_PAC1"/>
</dbReference>
<evidence type="ECO:0000256" key="4">
    <source>
        <dbReference type="ARBA" id="ARBA00023015"/>
    </source>
</evidence>
<dbReference type="FunFam" id="1.20.960.30:FF:000001">
    <property type="entry name" value="F-box-like/WD repeat-containing protein TBL1XR1"/>
    <property type="match status" value="1"/>
</dbReference>
<evidence type="ECO:0000256" key="1">
    <source>
        <dbReference type="ARBA" id="ARBA00004123"/>
    </source>
</evidence>
<dbReference type="Gramene" id="TVU07204">
    <property type="protein sequence ID" value="TVU07204"/>
    <property type="gene ID" value="EJB05_47248"/>
</dbReference>
<dbReference type="PANTHER" id="PTHR22846:SF2">
    <property type="entry name" value="F-BOX-LIKE_WD REPEAT-CONTAINING PROTEIN EBI"/>
    <property type="match status" value="1"/>
</dbReference>
<dbReference type="PANTHER" id="PTHR22846">
    <property type="entry name" value="WD40 REPEAT PROTEIN"/>
    <property type="match status" value="1"/>
</dbReference>
<dbReference type="OrthoDB" id="1367865at2759"/>
<feature type="repeat" description="WD" evidence="7">
    <location>
        <begin position="284"/>
        <end position="316"/>
    </location>
</feature>
<dbReference type="InterPro" id="IPR015943">
    <property type="entry name" value="WD40/YVTN_repeat-like_dom_sf"/>
</dbReference>
<evidence type="ECO:0000256" key="2">
    <source>
        <dbReference type="ARBA" id="ARBA00022574"/>
    </source>
</evidence>
<evidence type="ECO:0008006" key="11">
    <source>
        <dbReference type="Google" id="ProtNLM"/>
    </source>
</evidence>
<feature type="repeat" description="WD" evidence="7">
    <location>
        <begin position="501"/>
        <end position="542"/>
    </location>
</feature>
<dbReference type="SUPFAM" id="SSF50978">
    <property type="entry name" value="WD40 repeat-like"/>
    <property type="match status" value="1"/>
</dbReference>
<dbReference type="FunFam" id="2.130.10.10:FF:000218">
    <property type="entry name" value="WD40 repeat-containing protein HOS15"/>
    <property type="match status" value="1"/>
</dbReference>
<dbReference type="CDD" id="cd00200">
    <property type="entry name" value="WD40"/>
    <property type="match status" value="1"/>
</dbReference>
<dbReference type="Gene3D" id="2.130.10.10">
    <property type="entry name" value="YVTN repeat-like/Quinoprotein amine dehydrogenase"/>
    <property type="match status" value="1"/>
</dbReference>
<keyword evidence="4" id="KW-0805">Transcription regulation</keyword>
<dbReference type="GO" id="GO:0000118">
    <property type="term" value="C:histone deacetylase complex"/>
    <property type="evidence" value="ECO:0007669"/>
    <property type="project" value="TreeGrafter"/>
</dbReference>
<dbReference type="Gene3D" id="1.20.960.30">
    <property type="match status" value="1"/>
</dbReference>
<keyword evidence="3" id="KW-0677">Repeat</keyword>
<dbReference type="InterPro" id="IPR045183">
    <property type="entry name" value="Ebi-like"/>
</dbReference>
<evidence type="ECO:0000256" key="5">
    <source>
        <dbReference type="ARBA" id="ARBA00023163"/>
    </source>
</evidence>
<comment type="subcellular location">
    <subcellularLocation>
        <location evidence="1">Nucleus</location>
    </subcellularLocation>
</comment>
<dbReference type="PROSITE" id="PS00678">
    <property type="entry name" value="WD_REPEATS_1"/>
    <property type="match status" value="2"/>
</dbReference>
<protein>
    <recommendedName>
        <fullName evidence="11">LisH domain-containing protein</fullName>
    </recommendedName>
</protein>
<feature type="region of interest" description="Disordered" evidence="8">
    <location>
        <begin position="98"/>
        <end position="188"/>
    </location>
</feature>
<feature type="repeat" description="WD" evidence="7">
    <location>
        <begin position="325"/>
        <end position="366"/>
    </location>
</feature>
<feature type="repeat" description="WD" evidence="7">
    <location>
        <begin position="450"/>
        <end position="500"/>
    </location>
</feature>
<feature type="repeat" description="WD" evidence="7">
    <location>
        <begin position="408"/>
        <end position="449"/>
    </location>
</feature>
<evidence type="ECO:0000313" key="9">
    <source>
        <dbReference type="EMBL" id="TVU07204.1"/>
    </source>
</evidence>
<proteinExistence type="predicted"/>
<keyword evidence="10" id="KW-1185">Reference proteome</keyword>
<dbReference type="Pfam" id="PF00400">
    <property type="entry name" value="WD40"/>
    <property type="match status" value="8"/>
</dbReference>
<dbReference type="PROSITE" id="PS50294">
    <property type="entry name" value="WD_REPEATS_REGION"/>
    <property type="match status" value="4"/>
</dbReference>
<evidence type="ECO:0000256" key="7">
    <source>
        <dbReference type="PROSITE-ProRule" id="PRU00221"/>
    </source>
</evidence>
<accession>A0A5J9T7G5</accession>
<sequence>MGAITAAELNFLVFRYLQESGFIHAAFTLGYEAGIHKGGIDGNAVPPGALIAVVQKGLQYIELEANTEENDEEVEKDFALLDPLEIITKDVEELQQLVKKRKREKSQNDREKDKGKDKERNDKDERRPGAERERDRHDKEKEQEREKDRAEKDREQEKEKEKEKEKQHTERTDKIKHDEDSHAGGGPIPMDVSTAAHEISSTNVTVLEGHSSEVFACAWSPAGSLLASGWVFMCYLSCVFEKKMELSMSGDSTARIWTIPDGPCGYIQQATPVVHVLKHFKGRTNEKSKDVTTLDWNGEGTLLATGSYDGQARIWSKDGELKQTLFKHKGPIFSLKWNKKGDYLLSGSVDKTAIVWDTKTWECKQQFEFHSAPTLDVDWRNNNSFATCSTDNMIYVCKIGESRPIKTFSGHQSEVNAIKWDPTGSLLASCSDDWTAKIWSMKQDKCVYDFKEHSKEIYTIRWSPTGPGTNNPNQQLLLASASFDSTIKLWEVEHGRLLYSLGGHRQPVYSVAFSPDGEYLASGSLDQCLHIWSVKEGRILKTFRGSGGIFEVCWSKEGSKIAACFSNNTVCVMDFRM</sequence>
<name>A0A5J9T7G5_9POAL</name>
<organism evidence="9 10">
    <name type="scientific">Eragrostis curvula</name>
    <name type="common">weeping love grass</name>
    <dbReference type="NCBI Taxonomy" id="38414"/>
    <lineage>
        <taxon>Eukaryota</taxon>
        <taxon>Viridiplantae</taxon>
        <taxon>Streptophyta</taxon>
        <taxon>Embryophyta</taxon>
        <taxon>Tracheophyta</taxon>
        <taxon>Spermatophyta</taxon>
        <taxon>Magnoliopsida</taxon>
        <taxon>Liliopsida</taxon>
        <taxon>Poales</taxon>
        <taxon>Poaceae</taxon>
        <taxon>PACMAD clade</taxon>
        <taxon>Chloridoideae</taxon>
        <taxon>Eragrostideae</taxon>
        <taxon>Eragrostidinae</taxon>
        <taxon>Eragrostis</taxon>
    </lineage>
</organism>
<dbReference type="GO" id="GO:0003714">
    <property type="term" value="F:transcription corepressor activity"/>
    <property type="evidence" value="ECO:0007669"/>
    <property type="project" value="InterPro"/>
</dbReference>
<dbReference type="PROSITE" id="PS50082">
    <property type="entry name" value="WD_REPEATS_2"/>
    <property type="match status" value="5"/>
</dbReference>
<reference evidence="9 10" key="1">
    <citation type="journal article" date="2019" name="Sci. Rep.">
        <title>A high-quality genome of Eragrostis curvula grass provides insights into Poaceae evolution and supports new strategies to enhance forage quality.</title>
        <authorList>
            <person name="Carballo J."/>
            <person name="Santos B.A.C.M."/>
            <person name="Zappacosta D."/>
            <person name="Garbus I."/>
            <person name="Selva J.P."/>
            <person name="Gallo C.A."/>
            <person name="Diaz A."/>
            <person name="Albertini E."/>
            <person name="Caccamo M."/>
            <person name="Echenique V."/>
        </authorList>
    </citation>
    <scope>NUCLEOTIDE SEQUENCE [LARGE SCALE GENOMIC DNA]</scope>
    <source>
        <strain evidence="10">cv. Victoria</strain>
        <tissue evidence="9">Leaf</tissue>
    </source>
</reference>
<keyword evidence="5" id="KW-0804">Transcription</keyword>
<dbReference type="GO" id="GO:0006357">
    <property type="term" value="P:regulation of transcription by RNA polymerase II"/>
    <property type="evidence" value="ECO:0007669"/>
    <property type="project" value="TreeGrafter"/>
</dbReference>
<feature type="compositionally biased region" description="Basic and acidic residues" evidence="8">
    <location>
        <begin position="105"/>
        <end position="182"/>
    </location>
</feature>
<gene>
    <name evidence="9" type="ORF">EJB05_47248</name>
</gene>
<keyword evidence="2 7" id="KW-0853">WD repeat</keyword>
<dbReference type="Pfam" id="PF08513">
    <property type="entry name" value="LisH"/>
    <property type="match status" value="1"/>
</dbReference>
<evidence type="ECO:0000313" key="10">
    <source>
        <dbReference type="Proteomes" id="UP000324897"/>
    </source>
</evidence>
<evidence type="ECO:0000256" key="3">
    <source>
        <dbReference type="ARBA" id="ARBA00022737"/>
    </source>
</evidence>
<dbReference type="SMART" id="SM00320">
    <property type="entry name" value="WD40"/>
    <property type="match status" value="8"/>
</dbReference>
<evidence type="ECO:0000256" key="6">
    <source>
        <dbReference type="ARBA" id="ARBA00023242"/>
    </source>
</evidence>
<dbReference type="PRINTS" id="PR00320">
    <property type="entry name" value="GPROTEINBRPT"/>
</dbReference>
<dbReference type="Proteomes" id="UP000324897">
    <property type="component" value="Unassembled WGS sequence"/>
</dbReference>
<comment type="caution">
    <text evidence="9">The sequence shown here is derived from an EMBL/GenBank/DDBJ whole genome shotgun (WGS) entry which is preliminary data.</text>
</comment>
<evidence type="ECO:0000256" key="8">
    <source>
        <dbReference type="SAM" id="MobiDB-lite"/>
    </source>
</evidence>
<dbReference type="SMART" id="SM00667">
    <property type="entry name" value="LisH"/>
    <property type="match status" value="1"/>
</dbReference>
<dbReference type="AlphaFoldDB" id="A0A5J9T7G5"/>